<dbReference type="EMBL" id="JAWZYT010003111">
    <property type="protein sequence ID" value="KAK4300122.1"/>
    <property type="molecule type" value="Genomic_DNA"/>
</dbReference>
<evidence type="ECO:0000313" key="2">
    <source>
        <dbReference type="Proteomes" id="UP001292094"/>
    </source>
</evidence>
<keyword evidence="2" id="KW-1185">Reference proteome</keyword>
<name>A0AAE1TWA8_9EUCA</name>
<dbReference type="AlphaFoldDB" id="A0AAE1TWA8"/>
<dbReference type="Proteomes" id="UP001292094">
    <property type="component" value="Unassembled WGS sequence"/>
</dbReference>
<evidence type="ECO:0000313" key="1">
    <source>
        <dbReference type="EMBL" id="KAK4300122.1"/>
    </source>
</evidence>
<protein>
    <submittedName>
        <fullName evidence="1">Uncharacterized protein</fullName>
    </submittedName>
</protein>
<organism evidence="1 2">
    <name type="scientific">Petrolisthes manimaculis</name>
    <dbReference type="NCBI Taxonomy" id="1843537"/>
    <lineage>
        <taxon>Eukaryota</taxon>
        <taxon>Metazoa</taxon>
        <taxon>Ecdysozoa</taxon>
        <taxon>Arthropoda</taxon>
        <taxon>Crustacea</taxon>
        <taxon>Multicrustacea</taxon>
        <taxon>Malacostraca</taxon>
        <taxon>Eumalacostraca</taxon>
        <taxon>Eucarida</taxon>
        <taxon>Decapoda</taxon>
        <taxon>Pleocyemata</taxon>
        <taxon>Anomura</taxon>
        <taxon>Galatheoidea</taxon>
        <taxon>Porcellanidae</taxon>
        <taxon>Petrolisthes</taxon>
    </lineage>
</organism>
<gene>
    <name evidence="1" type="ORF">Pmani_027653</name>
</gene>
<sequence>MNWVRGLSLVVNVEEEGCVSLLCSCNRSWRKLCYEPHQSTNHSSDEEGLISPRESNVMVNWLVLLPV</sequence>
<proteinExistence type="predicted"/>
<accession>A0AAE1TWA8</accession>
<reference evidence="1" key="1">
    <citation type="submission" date="2023-11" db="EMBL/GenBank/DDBJ databases">
        <title>Genome assemblies of two species of porcelain crab, Petrolisthes cinctipes and Petrolisthes manimaculis (Anomura: Porcellanidae).</title>
        <authorList>
            <person name="Angst P."/>
        </authorList>
    </citation>
    <scope>NUCLEOTIDE SEQUENCE</scope>
    <source>
        <strain evidence="1">PB745_02</strain>
        <tissue evidence="1">Gill</tissue>
    </source>
</reference>
<comment type="caution">
    <text evidence="1">The sequence shown here is derived from an EMBL/GenBank/DDBJ whole genome shotgun (WGS) entry which is preliminary data.</text>
</comment>